<name>A0A7H9ATB6_9FLAO</name>
<dbReference type="SUPFAM" id="SSF55729">
    <property type="entry name" value="Acyl-CoA N-acyltransferases (Nat)"/>
    <property type="match status" value="1"/>
</dbReference>
<dbReference type="AlphaFoldDB" id="A0A7H9ATB6"/>
<keyword evidence="2" id="KW-0808">Transferase</keyword>
<protein>
    <submittedName>
        <fullName evidence="2">GNAT family N-acetyltransferase</fullName>
    </submittedName>
</protein>
<evidence type="ECO:0000259" key="1">
    <source>
        <dbReference type="Pfam" id="PF13480"/>
    </source>
</evidence>
<gene>
    <name evidence="2" type="ORF">HYG79_15465</name>
</gene>
<keyword evidence="3" id="KW-1185">Reference proteome</keyword>
<dbReference type="Gene3D" id="3.40.630.30">
    <property type="match status" value="1"/>
</dbReference>
<feature type="domain" description="BioF2-like acetyltransferase" evidence="1">
    <location>
        <begin position="99"/>
        <end position="246"/>
    </location>
</feature>
<dbReference type="InterPro" id="IPR016181">
    <property type="entry name" value="Acyl_CoA_acyltransferase"/>
</dbReference>
<evidence type="ECO:0000313" key="2">
    <source>
        <dbReference type="EMBL" id="QLG46689.1"/>
    </source>
</evidence>
<reference evidence="2 3" key="1">
    <citation type="journal article" date="2006" name="Int. J. Syst. Evol. Microbiol.">
        <title>Costertonia aggregata gen. nov., sp. nov., a mesophilic marine bacterium of the family Flavobacteriaceae, isolated from a mature biofilm.</title>
        <authorList>
            <person name="Kwon K.K."/>
            <person name="Lee Y.K."/>
            <person name="Lee H.K."/>
        </authorList>
    </citation>
    <scope>NUCLEOTIDE SEQUENCE [LARGE SCALE GENOMIC DNA]</scope>
    <source>
        <strain evidence="2 3">KCCM 42265</strain>
    </source>
</reference>
<sequence>MKKSQLDFFFEFYEKKRIPEIYSNIIFKNREDTSVIKNVREKTVHDKIYSIFFIPEYIVPQCKAQHFKVKKIDQYFKGYALDLSHFDSADAYIKNRFRSNAKTIRKRARRLETCFDITTKMFYGSIDRADYDILIDKAFKMIQRRFDERQAESHTLTQWDRIKTIFFSLINEKKASMYVIYDSDKPIAISLGHHFHGKLFSLVSAYDIDYSKFSLGNIEIYRKIDWCLKNEHYMYELGMGDLDYKREWSNNIYNFQHQVLYSTKNILTRLSGFALYCKAYCKELCYKKAYEPYDKVRARIRSFKRKKETMENTAPQVDIVQNPVELKTWEKIPFENSKYDFLKRHINDFLYMAIENKKNLTAYKMITDENKFLIKTSKQAVTVQFVKSKPL</sequence>
<dbReference type="Proteomes" id="UP000509302">
    <property type="component" value="Chromosome"/>
</dbReference>
<accession>A0A7H9ATB6</accession>
<dbReference type="RefSeq" id="WP_179242968.1">
    <property type="nucleotide sequence ID" value="NZ_CP058595.1"/>
</dbReference>
<dbReference type="Pfam" id="PF13480">
    <property type="entry name" value="Acetyltransf_6"/>
    <property type="match status" value="1"/>
</dbReference>
<dbReference type="InterPro" id="IPR038740">
    <property type="entry name" value="BioF2-like_GNAT_dom"/>
</dbReference>
<dbReference type="EMBL" id="CP058595">
    <property type="protein sequence ID" value="QLG46689.1"/>
    <property type="molecule type" value="Genomic_DNA"/>
</dbReference>
<proteinExistence type="predicted"/>
<organism evidence="2 3">
    <name type="scientific">Costertonia aggregata</name>
    <dbReference type="NCBI Taxonomy" id="343403"/>
    <lineage>
        <taxon>Bacteria</taxon>
        <taxon>Pseudomonadati</taxon>
        <taxon>Bacteroidota</taxon>
        <taxon>Flavobacteriia</taxon>
        <taxon>Flavobacteriales</taxon>
        <taxon>Flavobacteriaceae</taxon>
        <taxon>Costertonia</taxon>
    </lineage>
</organism>
<dbReference type="GO" id="GO:0016740">
    <property type="term" value="F:transferase activity"/>
    <property type="evidence" value="ECO:0007669"/>
    <property type="project" value="UniProtKB-KW"/>
</dbReference>
<evidence type="ECO:0000313" key="3">
    <source>
        <dbReference type="Proteomes" id="UP000509302"/>
    </source>
</evidence>
<dbReference type="KEGG" id="cagg:HYG79_15465"/>